<dbReference type="Proteomes" id="UP000619295">
    <property type="component" value="Unassembled WGS sequence"/>
</dbReference>
<proteinExistence type="predicted"/>
<dbReference type="EMBL" id="JACXWY010000009">
    <property type="protein sequence ID" value="MBD3847112.1"/>
    <property type="molecule type" value="Genomic_DNA"/>
</dbReference>
<feature type="domain" description="DUF6950" evidence="1">
    <location>
        <begin position="2"/>
        <end position="127"/>
    </location>
</feature>
<reference evidence="2" key="1">
    <citation type="submission" date="2020-09" db="EMBL/GenBank/DDBJ databases">
        <title>Bosea spartocytisi sp. nov. a root nodule endophyte of Spartocytisus supranubius in the high mountain ecosystem fo the Teide National Park (Canary Islands, Spain).</title>
        <authorList>
            <person name="Pulido-Suarez L."/>
            <person name="Peix A."/>
            <person name="Igual J.M."/>
            <person name="Socas-Perez N."/>
            <person name="Velazquez E."/>
            <person name="Flores-Felix J.D."/>
            <person name="Leon-Barrios M."/>
        </authorList>
    </citation>
    <scope>NUCLEOTIDE SEQUENCE</scope>
    <source>
        <strain evidence="2">SSUT16</strain>
    </source>
</reference>
<organism evidence="2 3">
    <name type="scientific">Bosea spartocytisi</name>
    <dbReference type="NCBI Taxonomy" id="2773451"/>
    <lineage>
        <taxon>Bacteria</taxon>
        <taxon>Pseudomonadati</taxon>
        <taxon>Pseudomonadota</taxon>
        <taxon>Alphaproteobacteria</taxon>
        <taxon>Hyphomicrobiales</taxon>
        <taxon>Boseaceae</taxon>
        <taxon>Bosea</taxon>
    </lineage>
</organism>
<dbReference type="AlphaFoldDB" id="A0A927EA59"/>
<comment type="caution">
    <text evidence="2">The sequence shown here is derived from an EMBL/GenBank/DDBJ whole genome shotgun (WGS) entry which is preliminary data.</text>
</comment>
<name>A0A927EA59_9HYPH</name>
<evidence type="ECO:0000313" key="2">
    <source>
        <dbReference type="EMBL" id="MBD3847112.1"/>
    </source>
</evidence>
<dbReference type="Pfam" id="PF22262">
    <property type="entry name" value="DUF6950"/>
    <property type="match status" value="1"/>
</dbReference>
<gene>
    <name evidence="2" type="ORF">IED13_15490</name>
</gene>
<sequence length="127" mass="13708">MTLADYLRDGAARPFAWDACDCCSWACAWVMLRRGVDPSQPWRGRYRTARGAIRQIRRAGGDFLDVVSKAMAAAGLVETSEPQSGDVGLVQTPAGLALAIRTPLGWAAKAERGIAAAPFRCLRAWSV</sequence>
<dbReference type="InterPro" id="IPR053802">
    <property type="entry name" value="DUF6950"/>
</dbReference>
<keyword evidence="3" id="KW-1185">Reference proteome</keyword>
<accession>A0A927EA59</accession>
<evidence type="ECO:0000313" key="3">
    <source>
        <dbReference type="Proteomes" id="UP000619295"/>
    </source>
</evidence>
<evidence type="ECO:0000259" key="1">
    <source>
        <dbReference type="Pfam" id="PF22262"/>
    </source>
</evidence>
<protein>
    <recommendedName>
        <fullName evidence="1">DUF6950 domain-containing protein</fullName>
    </recommendedName>
</protein>